<dbReference type="InterPro" id="IPR026555">
    <property type="entry name" value="NSL3/Tex30"/>
</dbReference>
<dbReference type="RefSeq" id="WP_138624146.1">
    <property type="nucleotide sequence ID" value="NZ_SZVP01000016.1"/>
</dbReference>
<dbReference type="Proteomes" id="UP000307702">
    <property type="component" value="Unassembled WGS sequence"/>
</dbReference>
<dbReference type="AlphaFoldDB" id="A0A8H2PKV5"/>
<dbReference type="PANTHER" id="PTHR13136">
    <property type="entry name" value="TESTIS DEVELOPMENT PROTEIN PRTD"/>
    <property type="match status" value="1"/>
</dbReference>
<dbReference type="Pfam" id="PF20408">
    <property type="entry name" value="Abhydrolase_11"/>
    <property type="match status" value="1"/>
</dbReference>
<dbReference type="Gene3D" id="3.40.50.1820">
    <property type="entry name" value="alpha/beta hydrolase"/>
    <property type="match status" value="1"/>
</dbReference>
<keyword evidence="3" id="KW-1185">Reference proteome</keyword>
<accession>A0A8H2PKV5</accession>
<organism evidence="2 3">
    <name type="scientific">Colwellia ponticola</name>
    <dbReference type="NCBI Taxonomy" id="2304625"/>
    <lineage>
        <taxon>Bacteria</taxon>
        <taxon>Pseudomonadati</taxon>
        <taxon>Pseudomonadota</taxon>
        <taxon>Gammaproteobacteria</taxon>
        <taxon>Alteromonadales</taxon>
        <taxon>Colwelliaceae</taxon>
        <taxon>Colwellia</taxon>
    </lineage>
</organism>
<dbReference type="InterPro" id="IPR046879">
    <property type="entry name" value="KANL3/Tex30_Abhydrolase"/>
</dbReference>
<evidence type="ECO:0000259" key="1">
    <source>
        <dbReference type="Pfam" id="PF20408"/>
    </source>
</evidence>
<gene>
    <name evidence="2" type="ORF">FCS21_13890</name>
</gene>
<dbReference type="InterPro" id="IPR029058">
    <property type="entry name" value="AB_hydrolase_fold"/>
</dbReference>
<comment type="caution">
    <text evidence="2">The sequence shown here is derived from an EMBL/GenBank/DDBJ whole genome shotgun (WGS) entry which is preliminary data.</text>
</comment>
<protein>
    <recommendedName>
        <fullName evidence="1">KANL3/Tex30 alpha/beta hydrolase-like domain-containing protein</fullName>
    </recommendedName>
</protein>
<evidence type="ECO:0000313" key="2">
    <source>
        <dbReference type="EMBL" id="TMM42653.1"/>
    </source>
</evidence>
<reference evidence="2 3" key="1">
    <citation type="submission" date="2019-05" db="EMBL/GenBank/DDBJ databases">
        <title>Colwellia ponticola sp. nov., isolated from seawater.</title>
        <authorList>
            <person name="Yoon J.-H."/>
        </authorList>
    </citation>
    <scope>NUCLEOTIDE SEQUENCE [LARGE SCALE GENOMIC DNA]</scope>
    <source>
        <strain evidence="2 3">OISW-25</strain>
    </source>
</reference>
<proteinExistence type="predicted"/>
<sequence>MTLEEKIIGEEGTDISVLVNRVANAKAQVIFAHGAGANMSHEFMNEISRQLNESDINVIRFNFPFMDKRGLTGKKYPPDRMPKLLTCYQTIIHYVIEHLDTDLPLFIGGKSMGSRVAAMLVADATLLPANVLTKISAVFCLGYPFHPTKKPEKHRLEPLFDAKKPVLIVQGDRDTLGNKAEISEYQLPKHCQCFFLEDGDHSFKPRVKSGFTYSAHMKRAVTEIVCFIDSLAVNH</sequence>
<dbReference type="OrthoDB" id="652634at2"/>
<feature type="domain" description="KANL3/Tex30 alpha/beta hydrolase-like" evidence="1">
    <location>
        <begin position="26"/>
        <end position="228"/>
    </location>
</feature>
<dbReference type="PANTHER" id="PTHR13136:SF11">
    <property type="entry name" value="TESTIS-EXPRESSED PROTEIN 30"/>
    <property type="match status" value="1"/>
</dbReference>
<evidence type="ECO:0000313" key="3">
    <source>
        <dbReference type="Proteomes" id="UP000307702"/>
    </source>
</evidence>
<name>A0A8H2PKV5_9GAMM</name>
<dbReference type="EMBL" id="SZVP01000016">
    <property type="protein sequence ID" value="TMM42653.1"/>
    <property type="molecule type" value="Genomic_DNA"/>
</dbReference>
<dbReference type="SUPFAM" id="SSF53474">
    <property type="entry name" value="alpha/beta-Hydrolases"/>
    <property type="match status" value="1"/>
</dbReference>